<dbReference type="OrthoDB" id="5411866at2"/>
<dbReference type="PROSITE" id="PS00676">
    <property type="entry name" value="SIGMA54_INTERACT_2"/>
    <property type="match status" value="1"/>
</dbReference>
<keyword evidence="1" id="KW-0547">Nucleotide-binding</keyword>
<dbReference type="SMART" id="SM00382">
    <property type="entry name" value="AAA"/>
    <property type="match status" value="1"/>
</dbReference>
<dbReference type="PANTHER" id="PTHR32071">
    <property type="entry name" value="TRANSCRIPTIONAL REGULATORY PROTEIN"/>
    <property type="match status" value="1"/>
</dbReference>
<keyword evidence="2" id="KW-0067">ATP-binding</keyword>
<dbReference type="Gene3D" id="1.10.10.60">
    <property type="entry name" value="Homeodomain-like"/>
    <property type="match status" value="1"/>
</dbReference>
<dbReference type="Gene3D" id="3.30.450.40">
    <property type="match status" value="1"/>
</dbReference>
<accession>A0A562JK91</accession>
<dbReference type="InterPro" id="IPR027417">
    <property type="entry name" value="P-loop_NTPase"/>
</dbReference>
<comment type="caution">
    <text evidence="5">The sequence shown here is derived from an EMBL/GenBank/DDBJ whole genome shotgun (WGS) entry which is preliminary data.</text>
</comment>
<dbReference type="InterPro" id="IPR003593">
    <property type="entry name" value="AAA+_ATPase"/>
</dbReference>
<dbReference type="InterPro" id="IPR025662">
    <property type="entry name" value="Sigma_54_int_dom_ATP-bd_1"/>
</dbReference>
<dbReference type="AlphaFoldDB" id="A0A562JK91"/>
<dbReference type="CDD" id="cd00009">
    <property type="entry name" value="AAA"/>
    <property type="match status" value="1"/>
</dbReference>
<keyword evidence="6" id="KW-1185">Reference proteome</keyword>
<dbReference type="InterPro" id="IPR035965">
    <property type="entry name" value="PAS-like_dom_sf"/>
</dbReference>
<dbReference type="PANTHER" id="PTHR32071:SF57">
    <property type="entry name" value="C4-DICARBOXYLATE TRANSPORT TRANSCRIPTIONAL REGULATORY PROTEIN DCTD"/>
    <property type="match status" value="1"/>
</dbReference>
<dbReference type="InterPro" id="IPR058031">
    <property type="entry name" value="AAA_lid_NorR"/>
</dbReference>
<dbReference type="GO" id="GO:0005524">
    <property type="term" value="F:ATP binding"/>
    <property type="evidence" value="ECO:0007669"/>
    <property type="project" value="UniProtKB-KW"/>
</dbReference>
<dbReference type="Gene3D" id="3.30.450.20">
    <property type="entry name" value="PAS domain"/>
    <property type="match status" value="1"/>
</dbReference>
<feature type="domain" description="Sigma-54 factor interaction" evidence="3">
    <location>
        <begin position="308"/>
        <end position="538"/>
    </location>
</feature>
<evidence type="ECO:0000259" key="4">
    <source>
        <dbReference type="PROSITE" id="PS50112"/>
    </source>
</evidence>
<dbReference type="EMBL" id="VLKH01000001">
    <property type="protein sequence ID" value="TWH83657.1"/>
    <property type="molecule type" value="Genomic_DNA"/>
</dbReference>
<sequence>MIKIIDELISNDIMMYILYFCYIKGKDKTVKLSDIRQEVQKISEAIASVLNMDVIISDNEFKKIGDTKKHFDEEVKIIKDTYVIGKVVKSGKPVVISGMEESENCIVCDEKGKCKLKAMICNPIKYNNQAIGAIGLIAISEEYKKILLENQVNLIEFLDRMGDLIVSKLMEKEASNKLEVIKNQLLSIMDSIDEGVIAADENGYIVYTNSVINDALGLTPEESMKKRIYDVLPQSYVKKLVKENKQFSNIEISINKNNNDLHALISGKTVQLGAKSAGSILTFRKMDDVYKVINEMSLSNVTTSFDDIIGNSEEIVKVKEKAKMVANSNSTILILGESGTGKELFARAIHESSNRKNKPFIAFNCAAIPENLIESELFGYEEGAFTGAVRGGKPGKFQLAQGGTIFLDEIGDMPLHLQTKLLRVLQEKSIEKIGGHKSIPIDTRVIAATNKELDKMAEAGEFREDLYYRLNVIPINIPPLRERKGDIKIILEYLLKVYNKKLNKNIKGFSSNVESVLLNNKWKGNVRELENVVEYSVNMETTSYITMNSIPQKILDTEGVAARHVSIVPIQEMEEKLIKQALMVYGDSVTGKAMAAEALNISMATLYRKIKEYNL</sequence>
<dbReference type="InterPro" id="IPR025943">
    <property type="entry name" value="Sigma_54_int_dom_ATP-bd_2"/>
</dbReference>
<evidence type="ECO:0000313" key="5">
    <source>
        <dbReference type="EMBL" id="TWH83657.1"/>
    </source>
</evidence>
<evidence type="ECO:0000256" key="2">
    <source>
        <dbReference type="ARBA" id="ARBA00022840"/>
    </source>
</evidence>
<dbReference type="Proteomes" id="UP000315343">
    <property type="component" value="Unassembled WGS sequence"/>
</dbReference>
<dbReference type="CDD" id="cd00130">
    <property type="entry name" value="PAS"/>
    <property type="match status" value="1"/>
</dbReference>
<dbReference type="Pfam" id="PF00989">
    <property type="entry name" value="PAS"/>
    <property type="match status" value="1"/>
</dbReference>
<gene>
    <name evidence="5" type="ORF">LY60_00269</name>
</gene>
<dbReference type="Gene3D" id="3.40.50.300">
    <property type="entry name" value="P-loop containing nucleotide triphosphate hydrolases"/>
    <property type="match status" value="1"/>
</dbReference>
<evidence type="ECO:0000259" key="3">
    <source>
        <dbReference type="PROSITE" id="PS50045"/>
    </source>
</evidence>
<dbReference type="PROSITE" id="PS50045">
    <property type="entry name" value="SIGMA54_INTERACT_4"/>
    <property type="match status" value="1"/>
</dbReference>
<name>A0A562JK91_9FIRM</name>
<dbReference type="Gene3D" id="1.10.8.60">
    <property type="match status" value="1"/>
</dbReference>
<dbReference type="InterPro" id="IPR000014">
    <property type="entry name" value="PAS"/>
</dbReference>
<dbReference type="SMART" id="SM00091">
    <property type="entry name" value="PAS"/>
    <property type="match status" value="1"/>
</dbReference>
<dbReference type="SUPFAM" id="SSF55785">
    <property type="entry name" value="PYP-like sensor domain (PAS domain)"/>
    <property type="match status" value="1"/>
</dbReference>
<dbReference type="Pfam" id="PF00158">
    <property type="entry name" value="Sigma54_activat"/>
    <property type="match status" value="1"/>
</dbReference>
<dbReference type="SUPFAM" id="SSF55781">
    <property type="entry name" value="GAF domain-like"/>
    <property type="match status" value="1"/>
</dbReference>
<dbReference type="FunFam" id="3.40.50.300:FF:000006">
    <property type="entry name" value="DNA-binding transcriptional regulator NtrC"/>
    <property type="match status" value="1"/>
</dbReference>
<dbReference type="InterPro" id="IPR009057">
    <property type="entry name" value="Homeodomain-like_sf"/>
</dbReference>
<evidence type="ECO:0000256" key="1">
    <source>
        <dbReference type="ARBA" id="ARBA00022741"/>
    </source>
</evidence>
<dbReference type="PROSITE" id="PS00675">
    <property type="entry name" value="SIGMA54_INTERACT_1"/>
    <property type="match status" value="1"/>
</dbReference>
<proteinExistence type="predicted"/>
<dbReference type="InterPro" id="IPR002078">
    <property type="entry name" value="Sigma_54_int"/>
</dbReference>
<feature type="domain" description="PAS" evidence="4">
    <location>
        <begin position="181"/>
        <end position="257"/>
    </location>
</feature>
<protein>
    <submittedName>
        <fullName evidence="5">Transcriptional regulator with PAS, ATPase and Fis domain</fullName>
    </submittedName>
</protein>
<dbReference type="InterPro" id="IPR029016">
    <property type="entry name" value="GAF-like_dom_sf"/>
</dbReference>
<dbReference type="SUPFAM" id="SSF46689">
    <property type="entry name" value="Homeodomain-like"/>
    <property type="match status" value="1"/>
</dbReference>
<dbReference type="InterPro" id="IPR013767">
    <property type="entry name" value="PAS_fold"/>
</dbReference>
<evidence type="ECO:0000313" key="6">
    <source>
        <dbReference type="Proteomes" id="UP000315343"/>
    </source>
</evidence>
<dbReference type="GO" id="GO:0006355">
    <property type="term" value="P:regulation of DNA-templated transcription"/>
    <property type="evidence" value="ECO:0007669"/>
    <property type="project" value="InterPro"/>
</dbReference>
<reference evidence="5 6" key="1">
    <citation type="submission" date="2019-07" db="EMBL/GenBank/DDBJ databases">
        <title>Genomic Encyclopedia of Type Strains, Phase I: the one thousand microbial genomes (KMG-I) project.</title>
        <authorList>
            <person name="Kyrpides N."/>
        </authorList>
    </citation>
    <scope>NUCLEOTIDE SEQUENCE [LARGE SCALE GENOMIC DNA]</scope>
    <source>
        <strain evidence="5 6">DSM 13558</strain>
    </source>
</reference>
<dbReference type="PROSITE" id="PS50112">
    <property type="entry name" value="PAS"/>
    <property type="match status" value="1"/>
</dbReference>
<organism evidence="5 6">
    <name type="scientific">Sedimentibacter saalensis</name>
    <dbReference type="NCBI Taxonomy" id="130788"/>
    <lineage>
        <taxon>Bacteria</taxon>
        <taxon>Bacillati</taxon>
        <taxon>Bacillota</taxon>
        <taxon>Tissierellia</taxon>
        <taxon>Sedimentibacter</taxon>
    </lineage>
</organism>
<dbReference type="SUPFAM" id="SSF52540">
    <property type="entry name" value="P-loop containing nucleoside triphosphate hydrolases"/>
    <property type="match status" value="1"/>
</dbReference>
<dbReference type="Pfam" id="PF25601">
    <property type="entry name" value="AAA_lid_14"/>
    <property type="match status" value="1"/>
</dbReference>